<dbReference type="GO" id="GO:0046654">
    <property type="term" value="P:tetrahydrofolate biosynthetic process"/>
    <property type="evidence" value="ECO:0007669"/>
    <property type="project" value="UniProtKB-UniPathway"/>
</dbReference>
<keyword evidence="7" id="KW-0067">ATP-binding</keyword>
<keyword evidence="4" id="KW-0808">Transferase</keyword>
<dbReference type="Pfam" id="PF01288">
    <property type="entry name" value="HPPK"/>
    <property type="match status" value="1"/>
</dbReference>
<evidence type="ECO:0000256" key="8">
    <source>
        <dbReference type="ARBA" id="ARBA00022909"/>
    </source>
</evidence>
<feature type="domain" description="7,8-dihydro-6-hydroxymethylpterin-pyrophosphokinase" evidence="9">
    <location>
        <begin position="95"/>
        <end position="106"/>
    </location>
</feature>
<dbReference type="CDD" id="cd00483">
    <property type="entry name" value="HPPK"/>
    <property type="match status" value="1"/>
</dbReference>
<evidence type="ECO:0000256" key="4">
    <source>
        <dbReference type="ARBA" id="ARBA00022679"/>
    </source>
</evidence>
<comment type="catalytic activity">
    <reaction evidence="1">
        <text>6-hydroxymethyl-7,8-dihydropterin + ATP = (7,8-dihydropterin-6-yl)methyl diphosphate + AMP + H(+)</text>
        <dbReference type="Rhea" id="RHEA:11412"/>
        <dbReference type="ChEBI" id="CHEBI:15378"/>
        <dbReference type="ChEBI" id="CHEBI:30616"/>
        <dbReference type="ChEBI" id="CHEBI:44841"/>
        <dbReference type="ChEBI" id="CHEBI:72950"/>
        <dbReference type="ChEBI" id="CHEBI:456215"/>
        <dbReference type="EC" id="2.7.6.3"/>
    </reaction>
</comment>
<keyword evidence="5" id="KW-0547">Nucleotide-binding</keyword>
<evidence type="ECO:0000256" key="6">
    <source>
        <dbReference type="ARBA" id="ARBA00022777"/>
    </source>
</evidence>
<dbReference type="EC" id="2.7.6.3" evidence="3"/>
<organism evidence="10 11">
    <name type="scientific">Caldibacillus debilis</name>
    <dbReference type="NCBI Taxonomy" id="301148"/>
    <lineage>
        <taxon>Bacteria</taxon>
        <taxon>Bacillati</taxon>
        <taxon>Bacillota</taxon>
        <taxon>Bacilli</taxon>
        <taxon>Bacillales</taxon>
        <taxon>Bacillaceae</taxon>
        <taxon>Caldibacillus</taxon>
    </lineage>
</organism>
<gene>
    <name evidence="10" type="primary">folK</name>
    <name evidence="10" type="ORF">C6P37_01385</name>
</gene>
<dbReference type="NCBIfam" id="TIGR01498">
    <property type="entry name" value="folK"/>
    <property type="match status" value="1"/>
</dbReference>
<evidence type="ECO:0000313" key="11">
    <source>
        <dbReference type="Proteomes" id="UP000257014"/>
    </source>
</evidence>
<protein>
    <recommendedName>
        <fullName evidence="3">2-amino-4-hydroxy-6-hydroxymethyldihydropteridine diphosphokinase</fullName>
        <ecNumber evidence="3">2.7.6.3</ecNumber>
    </recommendedName>
</protein>
<reference evidence="10 11" key="1">
    <citation type="submission" date="2018-03" db="EMBL/GenBank/DDBJ databases">
        <authorList>
            <person name="Keele B.F."/>
        </authorList>
    </citation>
    <scope>NUCLEOTIDE SEQUENCE [LARGE SCALE GENOMIC DNA]</scope>
    <source>
        <strain evidence="10">ZCTH4_d</strain>
    </source>
</reference>
<evidence type="ECO:0000256" key="1">
    <source>
        <dbReference type="ARBA" id="ARBA00000198"/>
    </source>
</evidence>
<dbReference type="InterPro" id="IPR000550">
    <property type="entry name" value="Hppk"/>
</dbReference>
<dbReference type="UniPathway" id="UPA00077">
    <property type="reaction ID" value="UER00155"/>
</dbReference>
<dbReference type="SUPFAM" id="SSF55083">
    <property type="entry name" value="6-hydroxymethyl-7,8-dihydropterin pyrophosphokinase, HPPK"/>
    <property type="match status" value="1"/>
</dbReference>
<evidence type="ECO:0000256" key="2">
    <source>
        <dbReference type="ARBA" id="ARBA00005051"/>
    </source>
</evidence>
<dbReference type="EMBL" id="QEWE01000006">
    <property type="protein sequence ID" value="REJ31383.1"/>
    <property type="molecule type" value="Genomic_DNA"/>
</dbReference>
<keyword evidence="6 10" id="KW-0418">Kinase</keyword>
<dbReference type="GO" id="GO:0046656">
    <property type="term" value="P:folic acid biosynthetic process"/>
    <property type="evidence" value="ECO:0007669"/>
    <property type="project" value="UniProtKB-KW"/>
</dbReference>
<evidence type="ECO:0000256" key="7">
    <source>
        <dbReference type="ARBA" id="ARBA00022840"/>
    </source>
</evidence>
<evidence type="ECO:0000259" key="9">
    <source>
        <dbReference type="PROSITE" id="PS00794"/>
    </source>
</evidence>
<dbReference type="RefSeq" id="WP_026499821.1">
    <property type="nucleotide sequence ID" value="NZ_LZRR01000145.1"/>
</dbReference>
<comment type="caution">
    <text evidence="10">The sequence shown here is derived from an EMBL/GenBank/DDBJ whole genome shotgun (WGS) entry which is preliminary data.</text>
</comment>
<sequence length="180" mass="20533">MNGRTLRKNTAYLSLGSNMDDRLDYLRRALAKLRDAGKIRLTKISSVYETDPVGYTEQGKFLNLAVKLETEWSPFDLLDICQRIEQQLGRKRIIRWGPRTVDLDILLYNREQIDSERLTIPHPRMLERAFVLVPLAEIDPDLVIPGTGKTVKTHLQSISDEGVILWKKNIGEEGSGPFGN</sequence>
<dbReference type="Proteomes" id="UP000257014">
    <property type="component" value="Unassembled WGS sequence"/>
</dbReference>
<evidence type="ECO:0000256" key="5">
    <source>
        <dbReference type="ARBA" id="ARBA00022741"/>
    </source>
</evidence>
<dbReference type="AlphaFoldDB" id="A0A3E0K910"/>
<dbReference type="GO" id="GO:0003848">
    <property type="term" value="F:2-amino-4-hydroxy-6-hydroxymethyldihydropteridine diphosphokinase activity"/>
    <property type="evidence" value="ECO:0007669"/>
    <property type="project" value="UniProtKB-EC"/>
</dbReference>
<keyword evidence="8" id="KW-0289">Folate biosynthesis</keyword>
<dbReference type="Gene3D" id="3.30.70.560">
    <property type="entry name" value="7,8-Dihydro-6-hydroxymethylpterin-pyrophosphokinase HPPK"/>
    <property type="match status" value="1"/>
</dbReference>
<dbReference type="GO" id="GO:0005524">
    <property type="term" value="F:ATP binding"/>
    <property type="evidence" value="ECO:0007669"/>
    <property type="project" value="UniProtKB-KW"/>
</dbReference>
<accession>A0A3E0K910</accession>
<evidence type="ECO:0000256" key="3">
    <source>
        <dbReference type="ARBA" id="ARBA00013253"/>
    </source>
</evidence>
<name>A0A3E0K910_9BACI</name>
<dbReference type="PANTHER" id="PTHR43071:SF1">
    <property type="entry name" value="2-AMINO-4-HYDROXY-6-HYDROXYMETHYLDIHYDROPTERIDINE PYROPHOSPHOKINASE"/>
    <property type="match status" value="1"/>
</dbReference>
<dbReference type="InterPro" id="IPR035907">
    <property type="entry name" value="Hppk_sf"/>
</dbReference>
<dbReference type="PROSITE" id="PS00794">
    <property type="entry name" value="HPPK"/>
    <property type="match status" value="1"/>
</dbReference>
<evidence type="ECO:0000313" key="10">
    <source>
        <dbReference type="EMBL" id="REJ31383.1"/>
    </source>
</evidence>
<comment type="pathway">
    <text evidence="2">Cofactor biosynthesis; tetrahydrofolate biosynthesis; 2-amino-4-hydroxy-6-hydroxymethyl-7,8-dihydropteridine diphosphate from 7,8-dihydroneopterin triphosphate: step 4/4.</text>
</comment>
<dbReference type="GO" id="GO:0016301">
    <property type="term" value="F:kinase activity"/>
    <property type="evidence" value="ECO:0007669"/>
    <property type="project" value="UniProtKB-KW"/>
</dbReference>
<proteinExistence type="predicted"/>
<dbReference type="PANTHER" id="PTHR43071">
    <property type="entry name" value="2-AMINO-4-HYDROXY-6-HYDROXYMETHYLDIHYDROPTERIDINE PYROPHOSPHOKINASE"/>
    <property type="match status" value="1"/>
</dbReference>